<comment type="caution">
    <text evidence="2">The sequence shown here is derived from an EMBL/GenBank/DDBJ whole genome shotgun (WGS) entry which is preliminary data.</text>
</comment>
<keyword evidence="3" id="KW-1185">Reference proteome</keyword>
<feature type="non-terminal residue" evidence="2">
    <location>
        <position position="1"/>
    </location>
</feature>
<proteinExistence type="predicted"/>
<sequence length="159" mass="17609">PGTSTAAIHEQGCCRSHHQDVRFQTGQNPHPELEHRPASIDQMHRGASTGPSQHVGNGRHELSRAGSTRWSPNALPTYKSATLPPQDHRQTIKGDEMFQDFLKLLSAGSIKRLRNDSVDLQPILYGPLAMGNNHAMNMTDLIAKTCFFLAICELMRADD</sequence>
<accession>A0A9P6PMX9</accession>
<organism evidence="2 3">
    <name type="scientific">Actinomortierella ambigua</name>
    <dbReference type="NCBI Taxonomy" id="1343610"/>
    <lineage>
        <taxon>Eukaryota</taxon>
        <taxon>Fungi</taxon>
        <taxon>Fungi incertae sedis</taxon>
        <taxon>Mucoromycota</taxon>
        <taxon>Mortierellomycotina</taxon>
        <taxon>Mortierellomycetes</taxon>
        <taxon>Mortierellales</taxon>
        <taxon>Mortierellaceae</taxon>
        <taxon>Actinomortierella</taxon>
    </lineage>
</organism>
<feature type="region of interest" description="Disordered" evidence="1">
    <location>
        <begin position="42"/>
        <end position="86"/>
    </location>
</feature>
<evidence type="ECO:0000313" key="2">
    <source>
        <dbReference type="EMBL" id="KAG0249718.1"/>
    </source>
</evidence>
<evidence type="ECO:0000256" key="1">
    <source>
        <dbReference type="SAM" id="MobiDB-lite"/>
    </source>
</evidence>
<dbReference type="AlphaFoldDB" id="A0A9P6PMX9"/>
<dbReference type="Proteomes" id="UP000807716">
    <property type="component" value="Unassembled WGS sequence"/>
</dbReference>
<protein>
    <submittedName>
        <fullName evidence="2">Uncharacterized protein</fullName>
    </submittedName>
</protein>
<gene>
    <name evidence="2" type="ORF">DFQ27_009839</name>
</gene>
<evidence type="ECO:0000313" key="3">
    <source>
        <dbReference type="Proteomes" id="UP000807716"/>
    </source>
</evidence>
<dbReference type="OrthoDB" id="2387460at2759"/>
<dbReference type="EMBL" id="JAAAJB010000953">
    <property type="protein sequence ID" value="KAG0249718.1"/>
    <property type="molecule type" value="Genomic_DNA"/>
</dbReference>
<name>A0A9P6PMX9_9FUNG</name>
<reference evidence="2" key="1">
    <citation type="journal article" date="2020" name="Fungal Divers.">
        <title>Resolving the Mortierellaceae phylogeny through synthesis of multi-gene phylogenetics and phylogenomics.</title>
        <authorList>
            <person name="Vandepol N."/>
            <person name="Liber J."/>
            <person name="Desiro A."/>
            <person name="Na H."/>
            <person name="Kennedy M."/>
            <person name="Barry K."/>
            <person name="Grigoriev I.V."/>
            <person name="Miller A.N."/>
            <person name="O'Donnell K."/>
            <person name="Stajich J.E."/>
            <person name="Bonito G."/>
        </authorList>
    </citation>
    <scope>NUCLEOTIDE SEQUENCE</scope>
    <source>
        <strain evidence="2">BC1065</strain>
    </source>
</reference>